<dbReference type="PANTHER" id="PTHR31286:SF178">
    <property type="entry name" value="DUF4283 DOMAIN-CONTAINING PROTEIN"/>
    <property type="match status" value="1"/>
</dbReference>
<dbReference type="InterPro" id="IPR036691">
    <property type="entry name" value="Endo/exonu/phosph_ase_sf"/>
</dbReference>
<keyword evidence="1" id="KW-0479">Metal-binding</keyword>
<dbReference type="PROSITE" id="PS50158">
    <property type="entry name" value="ZF_CCHC"/>
    <property type="match status" value="1"/>
</dbReference>
<dbReference type="SUPFAM" id="SSF56219">
    <property type="entry name" value="DNase I-like"/>
    <property type="match status" value="1"/>
</dbReference>
<organism evidence="3">
    <name type="scientific">Fagus sylvatica</name>
    <name type="common">Beechnut</name>
    <dbReference type="NCBI Taxonomy" id="28930"/>
    <lineage>
        <taxon>Eukaryota</taxon>
        <taxon>Viridiplantae</taxon>
        <taxon>Streptophyta</taxon>
        <taxon>Embryophyta</taxon>
        <taxon>Tracheophyta</taxon>
        <taxon>Spermatophyta</taxon>
        <taxon>Magnoliopsida</taxon>
        <taxon>eudicotyledons</taxon>
        <taxon>Gunneridae</taxon>
        <taxon>Pentapetalae</taxon>
        <taxon>rosids</taxon>
        <taxon>fabids</taxon>
        <taxon>Fagales</taxon>
        <taxon>Fagaceae</taxon>
        <taxon>Fagus</taxon>
    </lineage>
</organism>
<keyword evidence="1" id="KW-0863">Zinc-finger</keyword>
<dbReference type="GO" id="GO:0003676">
    <property type="term" value="F:nucleic acid binding"/>
    <property type="evidence" value="ECO:0007669"/>
    <property type="project" value="InterPro"/>
</dbReference>
<dbReference type="InterPro" id="IPR001878">
    <property type="entry name" value="Znf_CCHC"/>
</dbReference>
<dbReference type="EMBL" id="OIVN01000609">
    <property type="protein sequence ID" value="SPC82930.1"/>
    <property type="molecule type" value="Genomic_DNA"/>
</dbReference>
<dbReference type="GO" id="GO:0008270">
    <property type="term" value="F:zinc ion binding"/>
    <property type="evidence" value="ECO:0007669"/>
    <property type="project" value="UniProtKB-KW"/>
</dbReference>
<proteinExistence type="predicted"/>
<name>A0A2N9F7D3_FAGSY</name>
<evidence type="ECO:0000256" key="1">
    <source>
        <dbReference type="PROSITE-ProRule" id="PRU00047"/>
    </source>
</evidence>
<dbReference type="Pfam" id="PF14392">
    <property type="entry name" value="zf-CCHC_4"/>
    <property type="match status" value="1"/>
</dbReference>
<dbReference type="InterPro" id="IPR025836">
    <property type="entry name" value="Zn_knuckle_CX2CX4HX4C"/>
</dbReference>
<dbReference type="InterPro" id="IPR040256">
    <property type="entry name" value="At4g02000-like"/>
</dbReference>
<dbReference type="CDD" id="cd06222">
    <property type="entry name" value="RNase_H_like"/>
    <property type="match status" value="1"/>
</dbReference>
<gene>
    <name evidence="3" type="ORF">FSB_LOCUS10812</name>
</gene>
<keyword evidence="1" id="KW-0862">Zinc</keyword>
<feature type="domain" description="CCHC-type" evidence="2">
    <location>
        <begin position="205"/>
        <end position="220"/>
    </location>
</feature>
<dbReference type="InterPro" id="IPR025558">
    <property type="entry name" value="DUF4283"/>
</dbReference>
<protein>
    <recommendedName>
        <fullName evidence="2">CCHC-type domain-containing protein</fullName>
    </recommendedName>
</protein>
<accession>A0A2N9F7D3</accession>
<dbReference type="Pfam" id="PF14111">
    <property type="entry name" value="DUF4283"/>
    <property type="match status" value="1"/>
</dbReference>
<dbReference type="InterPro" id="IPR044730">
    <property type="entry name" value="RNase_H-like_dom_plant"/>
</dbReference>
<evidence type="ECO:0000259" key="2">
    <source>
        <dbReference type="PROSITE" id="PS50158"/>
    </source>
</evidence>
<dbReference type="PANTHER" id="PTHR31286">
    <property type="entry name" value="GLYCINE-RICH CELL WALL STRUCTURAL PROTEIN 1.8-LIKE"/>
    <property type="match status" value="1"/>
</dbReference>
<sequence length="997" mass="113050">MEELIRRTEEVLSPEPSVKLEANVRIAAQIEKTSLVGKIVADRLINKNAVRAILCKAWNPAKGMQIVDLEENVFLFKFATEGDYKKVLEKGPWSIEGYNLILKNWTQNMVVADLDFSKMAIWVQAHNLPMEYMTEGNARKIGALMGKFLDADLTGEGDKVCVSRYLRVRVEIEVDKPLQSGFPLDLSPNPDVWIHFKYEQLGDFCYKCGRLGHFQSRCTSKEKSRYVPVSNKMKTQGYGPWMKAEQGSKCSTRWMEVLVEKKSVDGEYFGRSQLRKSSDFRDGSTAKSSFQSHPNKFILHLMMSFQPYNPKWLRRLTLPCPHLNHDPPILELLRFGSDLGKKWSSVLRPGYRALASFSSVWSSKMGGKKELLARASTSKGIFWGSLGLYSSIGDFNSILYQGEKKGGRHITSSSNRGLLGVVQDQGLIDLNFSGLAFTWSNKRSGAVNIKEKLDRALANTRWCELFPRALVKHFPPFSSDHAPIVLYTDGELTGLPKPFKFEEIWTRDETSGIVIENAWRTLVPWSPLFKVCTKIKETKKNLTKWNKEHFGIFQSRIKEAWNQLERIQNLDPSPKHLQMEANISVEIQELLKTEETLWKQKSKEQWLTSSDLNTRFFYLSTVIRSHRNKPLSLAKAYLNVEKLYKKGCVVEWAMGGIFKSGGMLGFPMSLISNQVEQVWALSPMPLLIHKFRGRPMSQWVKMMVKPEIVLGIHGKKAKEFTLLAALTCDIIWMERNRIRIDGGHADPMLISSKVSRSFKEHKSAWQSISSSIYQSQSWLAPPRGWVKCNFDATIKENKVVYATVVRDEEGSILKAWAQEDVAGSLLWAKAKAALFANICSKQARFKKLILEGDSLTVVNAINDPKGVHPWVIGPIVEDILLHLTFFGSRQSLLLLVVPPPKHEGVSSVALDGSYKDQLVVIGEDVDSAKLTCVLGKKLCYASILTVVEEKPEVEKPDDDDSKSPNCTYSSSYPPYPRFCTEVAVLYDRNPSYGFFFM</sequence>
<reference evidence="3" key="1">
    <citation type="submission" date="2018-02" db="EMBL/GenBank/DDBJ databases">
        <authorList>
            <person name="Cohen D.B."/>
            <person name="Kent A.D."/>
        </authorList>
    </citation>
    <scope>NUCLEOTIDE SEQUENCE</scope>
</reference>
<evidence type="ECO:0000313" key="3">
    <source>
        <dbReference type="EMBL" id="SPC82930.1"/>
    </source>
</evidence>
<dbReference type="Gene3D" id="3.30.70.100">
    <property type="match status" value="1"/>
</dbReference>
<dbReference type="AlphaFoldDB" id="A0A2N9F7D3"/>
<dbReference type="Gene3D" id="3.60.10.10">
    <property type="entry name" value="Endonuclease/exonuclease/phosphatase"/>
    <property type="match status" value="1"/>
</dbReference>